<organism evidence="9 10">
    <name type="scientific">Rosa chinensis</name>
    <name type="common">China rose</name>
    <dbReference type="NCBI Taxonomy" id="74649"/>
    <lineage>
        <taxon>Eukaryota</taxon>
        <taxon>Viridiplantae</taxon>
        <taxon>Streptophyta</taxon>
        <taxon>Embryophyta</taxon>
        <taxon>Tracheophyta</taxon>
        <taxon>Spermatophyta</taxon>
        <taxon>Magnoliopsida</taxon>
        <taxon>eudicotyledons</taxon>
        <taxon>Gunneridae</taxon>
        <taxon>Pentapetalae</taxon>
        <taxon>rosids</taxon>
        <taxon>fabids</taxon>
        <taxon>Rosales</taxon>
        <taxon>Rosaceae</taxon>
        <taxon>Rosoideae</taxon>
        <taxon>Rosoideae incertae sedis</taxon>
        <taxon>Rosa</taxon>
    </lineage>
</organism>
<keyword evidence="5" id="KW-1015">Disulfide bond</keyword>
<evidence type="ECO:0000256" key="2">
    <source>
        <dbReference type="ARBA" id="ARBA00022670"/>
    </source>
</evidence>
<sequence>MAIVRKKIVMLVITIMLGTLTIASSRVLPSEKYKKSTINITQKFEEWMVEHNRVYPNNSEKVRRYKIFKKNYEQMRAKYNNIEPELNIFGDQTEDELPKVCMRLPEELEISYSPTSFDWFVPDYKNWVYEGAVTGIREQRGDTCWAFTAAAAIEGIVKIEKGELVTLSPQQIVDCTRPRRKYRELWGLNGTYGGGHPEGAFEYVSDYGINREITYPFIGRDQPCNAKLEKNPYALIAGYSGLPANDESLMKKFVARQPIAAGMEVTDEFIHYKGGVYKDPLRECGRLPMVNRSLHAVTIVGYGTDEDDTDYWLVKNSWGTDWGREGGYFRIQRNVNKPGGLCNIATWPSYPFISRDHL</sequence>
<name>A0A2P6PP88_ROSCH</name>
<dbReference type="SUPFAM" id="SSF54001">
    <property type="entry name" value="Cysteine proteinases"/>
    <property type="match status" value="1"/>
</dbReference>
<dbReference type="Proteomes" id="UP000238479">
    <property type="component" value="Chromosome 6"/>
</dbReference>
<proteinExistence type="inferred from homology"/>
<evidence type="ECO:0000256" key="5">
    <source>
        <dbReference type="ARBA" id="ARBA00023157"/>
    </source>
</evidence>
<evidence type="ECO:0000313" key="9">
    <source>
        <dbReference type="EMBL" id="PRQ23745.1"/>
    </source>
</evidence>
<keyword evidence="6" id="KW-0325">Glycoprotein</keyword>
<evidence type="ECO:0000313" key="10">
    <source>
        <dbReference type="Proteomes" id="UP000238479"/>
    </source>
</evidence>
<evidence type="ECO:0000256" key="6">
    <source>
        <dbReference type="ARBA" id="ARBA00023180"/>
    </source>
</evidence>
<keyword evidence="2" id="KW-0645">Protease</keyword>
<evidence type="ECO:0000256" key="4">
    <source>
        <dbReference type="ARBA" id="ARBA00022807"/>
    </source>
</evidence>
<evidence type="ECO:0000259" key="7">
    <source>
        <dbReference type="SMART" id="SM00645"/>
    </source>
</evidence>
<evidence type="ECO:0000259" key="8">
    <source>
        <dbReference type="SMART" id="SM00848"/>
    </source>
</evidence>
<dbReference type="Gene3D" id="3.90.70.10">
    <property type="entry name" value="Cysteine proteinases"/>
    <property type="match status" value="1"/>
</dbReference>
<dbReference type="AlphaFoldDB" id="A0A2P6PP88"/>
<feature type="domain" description="Cathepsin propeptide inhibitor" evidence="8">
    <location>
        <begin position="44"/>
        <end position="97"/>
    </location>
</feature>
<feature type="domain" description="Peptidase C1A papain C-terminal" evidence="7">
    <location>
        <begin position="121"/>
        <end position="352"/>
    </location>
</feature>
<dbReference type="PRINTS" id="PR00705">
    <property type="entry name" value="PAPAIN"/>
</dbReference>
<dbReference type="InterPro" id="IPR013128">
    <property type="entry name" value="Peptidase_C1A"/>
</dbReference>
<dbReference type="PROSITE" id="PS00639">
    <property type="entry name" value="THIOL_PROTEASE_HIS"/>
    <property type="match status" value="1"/>
</dbReference>
<dbReference type="InterPro" id="IPR000668">
    <property type="entry name" value="Peptidase_C1A_C"/>
</dbReference>
<dbReference type="InterPro" id="IPR039417">
    <property type="entry name" value="Peptidase_C1A_papain-like"/>
</dbReference>
<evidence type="ECO:0000256" key="3">
    <source>
        <dbReference type="ARBA" id="ARBA00022801"/>
    </source>
</evidence>
<dbReference type="InterPro" id="IPR038765">
    <property type="entry name" value="Papain-like_cys_pep_sf"/>
</dbReference>
<keyword evidence="10" id="KW-1185">Reference proteome</keyword>
<protein>
    <submittedName>
        <fullName evidence="9">Putative fruit bromelain</fullName>
        <ecNumber evidence="9">3.4.22.33</ecNumber>
    </submittedName>
</protein>
<dbReference type="OrthoDB" id="10253408at2759"/>
<comment type="caution">
    <text evidence="9">The sequence shown here is derived from an EMBL/GenBank/DDBJ whole genome shotgun (WGS) entry which is preliminary data.</text>
</comment>
<reference evidence="9 10" key="1">
    <citation type="journal article" date="2018" name="Nat. Genet.">
        <title>The Rosa genome provides new insights in the design of modern roses.</title>
        <authorList>
            <person name="Bendahmane M."/>
        </authorList>
    </citation>
    <scope>NUCLEOTIDE SEQUENCE [LARGE SCALE GENOMIC DNA]</scope>
    <source>
        <strain evidence="10">cv. Old Blush</strain>
    </source>
</reference>
<dbReference type="EMBL" id="PDCK01000044">
    <property type="protein sequence ID" value="PRQ23745.1"/>
    <property type="molecule type" value="Genomic_DNA"/>
</dbReference>
<dbReference type="GO" id="GO:0006508">
    <property type="term" value="P:proteolysis"/>
    <property type="evidence" value="ECO:0007669"/>
    <property type="project" value="UniProtKB-KW"/>
</dbReference>
<dbReference type="PANTHER" id="PTHR12411">
    <property type="entry name" value="CYSTEINE PROTEASE FAMILY C1-RELATED"/>
    <property type="match status" value="1"/>
</dbReference>
<dbReference type="CDD" id="cd02248">
    <property type="entry name" value="Peptidase_C1A"/>
    <property type="match status" value="1"/>
</dbReference>
<dbReference type="Pfam" id="PF00112">
    <property type="entry name" value="Peptidase_C1"/>
    <property type="match status" value="1"/>
</dbReference>
<keyword evidence="4" id="KW-0788">Thiol protease</keyword>
<gene>
    <name evidence="9" type="ORF">RchiOBHm_Chr6g0264751</name>
</gene>
<accession>A0A2P6PP88</accession>
<dbReference type="EC" id="3.4.22.33" evidence="9"/>
<dbReference type="SMART" id="SM00645">
    <property type="entry name" value="Pept_C1"/>
    <property type="match status" value="1"/>
</dbReference>
<dbReference type="InterPro" id="IPR013201">
    <property type="entry name" value="Prot_inhib_I29"/>
</dbReference>
<dbReference type="STRING" id="74649.A0A2P6PP88"/>
<comment type="similarity">
    <text evidence="1">Belongs to the peptidase C1 family.</text>
</comment>
<dbReference type="GO" id="GO:0008234">
    <property type="term" value="F:cysteine-type peptidase activity"/>
    <property type="evidence" value="ECO:0007669"/>
    <property type="project" value="UniProtKB-KW"/>
</dbReference>
<dbReference type="Gramene" id="PRQ23745">
    <property type="protein sequence ID" value="PRQ23745"/>
    <property type="gene ID" value="RchiOBHm_Chr6g0264751"/>
</dbReference>
<keyword evidence="3 9" id="KW-0378">Hydrolase</keyword>
<evidence type="ECO:0000256" key="1">
    <source>
        <dbReference type="ARBA" id="ARBA00008455"/>
    </source>
</evidence>
<dbReference type="InterPro" id="IPR025660">
    <property type="entry name" value="Pept_his_AS"/>
</dbReference>
<dbReference type="Pfam" id="PF08246">
    <property type="entry name" value="Inhibitor_I29"/>
    <property type="match status" value="1"/>
</dbReference>
<dbReference type="SMART" id="SM00848">
    <property type="entry name" value="Inhibitor_I29"/>
    <property type="match status" value="1"/>
</dbReference>